<dbReference type="AlphaFoldDB" id="A0A8J7F8P4"/>
<evidence type="ECO:0000313" key="1">
    <source>
        <dbReference type="EMBL" id="MBE9214194.1"/>
    </source>
</evidence>
<proteinExistence type="predicted"/>
<name>A0A8J7F8P4_9CYAN</name>
<dbReference type="RefSeq" id="WP_193921725.1">
    <property type="nucleotide sequence ID" value="NZ_JADEWL010000053.1"/>
</dbReference>
<organism evidence="1 2">
    <name type="scientific">Plectonema cf. radiosum LEGE 06105</name>
    <dbReference type="NCBI Taxonomy" id="945769"/>
    <lineage>
        <taxon>Bacteria</taxon>
        <taxon>Bacillati</taxon>
        <taxon>Cyanobacteriota</taxon>
        <taxon>Cyanophyceae</taxon>
        <taxon>Oscillatoriophycideae</taxon>
        <taxon>Oscillatoriales</taxon>
        <taxon>Microcoleaceae</taxon>
        <taxon>Plectonema</taxon>
    </lineage>
</organism>
<reference evidence="1" key="1">
    <citation type="submission" date="2020-10" db="EMBL/GenBank/DDBJ databases">
        <authorList>
            <person name="Castelo-Branco R."/>
            <person name="Eusebio N."/>
            <person name="Adriana R."/>
            <person name="Vieira A."/>
            <person name="Brugerolle De Fraissinette N."/>
            <person name="Rezende De Castro R."/>
            <person name="Schneider M.P."/>
            <person name="Vasconcelos V."/>
            <person name="Leao P.N."/>
        </authorList>
    </citation>
    <scope>NUCLEOTIDE SEQUENCE</scope>
    <source>
        <strain evidence="1">LEGE 06105</strain>
    </source>
</reference>
<dbReference type="Proteomes" id="UP000620559">
    <property type="component" value="Unassembled WGS sequence"/>
</dbReference>
<dbReference type="EMBL" id="JADEWL010000053">
    <property type="protein sequence ID" value="MBE9214194.1"/>
    <property type="molecule type" value="Genomic_DNA"/>
</dbReference>
<sequence>MNPTSIDNINVLLEELASTAQQYPHLSAQRQLALTKLVHIIMQSGKLCYPQRRQYSTEIYEDIYHEALQELFLYICQNIDKYDPERSSVMRWVNFLLERRFFFEATRKFFGQQNITNITDIDVDNLAATEEPQDIKEILMEYLKLDPENLLKKEYIREHPQANFQILAQQRMLGKSWKEIAAEYNLNISTVSCFYYRCLNKFADKIKTYCQDYAL</sequence>
<evidence type="ECO:0000313" key="2">
    <source>
        <dbReference type="Proteomes" id="UP000620559"/>
    </source>
</evidence>
<accession>A0A8J7F8P4</accession>
<gene>
    <name evidence="1" type="ORF">IQ247_16225</name>
</gene>
<dbReference type="SUPFAM" id="SSF88659">
    <property type="entry name" value="Sigma3 and sigma4 domains of RNA polymerase sigma factors"/>
    <property type="match status" value="1"/>
</dbReference>
<protein>
    <submittedName>
        <fullName evidence="1">Sigma-70 family RNA polymerase sigma factor</fullName>
    </submittedName>
</protein>
<dbReference type="InterPro" id="IPR013324">
    <property type="entry name" value="RNA_pol_sigma_r3/r4-like"/>
</dbReference>
<comment type="caution">
    <text evidence="1">The sequence shown here is derived from an EMBL/GenBank/DDBJ whole genome shotgun (WGS) entry which is preliminary data.</text>
</comment>
<keyword evidence="2" id="KW-1185">Reference proteome</keyword>